<evidence type="ECO:0000256" key="1">
    <source>
        <dbReference type="ARBA" id="ARBA00022801"/>
    </source>
</evidence>
<dbReference type="NCBIfam" id="TIGR01549">
    <property type="entry name" value="HAD-SF-IA-v1"/>
    <property type="match status" value="1"/>
</dbReference>
<evidence type="ECO:0000313" key="4">
    <source>
        <dbReference type="Proteomes" id="UP001597451"/>
    </source>
</evidence>
<reference evidence="4" key="1">
    <citation type="journal article" date="2019" name="Int. J. Syst. Evol. Microbiol.">
        <title>The Global Catalogue of Microorganisms (GCM) 10K type strain sequencing project: providing services to taxonomists for standard genome sequencing and annotation.</title>
        <authorList>
            <consortium name="The Broad Institute Genomics Platform"/>
            <consortium name="The Broad Institute Genome Sequencing Center for Infectious Disease"/>
            <person name="Wu L."/>
            <person name="Ma J."/>
        </authorList>
    </citation>
    <scope>NUCLEOTIDE SEQUENCE [LARGE SCALE GENOMIC DNA]</scope>
    <source>
        <strain evidence="4">TISTR 1858</strain>
    </source>
</reference>
<protein>
    <submittedName>
        <fullName evidence="3">HAD family hydrolase</fullName>
        <ecNumber evidence="3">3.-.-.-</ecNumber>
    </submittedName>
</protein>
<dbReference type="GO" id="GO:0016787">
    <property type="term" value="F:hydrolase activity"/>
    <property type="evidence" value="ECO:0007669"/>
    <property type="project" value="UniProtKB-KW"/>
</dbReference>
<dbReference type="InterPro" id="IPR023214">
    <property type="entry name" value="HAD_sf"/>
</dbReference>
<proteinExistence type="predicted"/>
<dbReference type="EMBL" id="JBHUMX010000011">
    <property type="protein sequence ID" value="MFD2628110.1"/>
    <property type="molecule type" value="Genomic_DNA"/>
</dbReference>
<dbReference type="SFLD" id="SFLDG01135">
    <property type="entry name" value="C1.5.6:_HAD__Beta-PGM__Phospha"/>
    <property type="match status" value="1"/>
</dbReference>
<sequence length="216" mass="24935">MEIARTKEKPIHTLLFDLDGTLIDSKDIIIKAAYETLLHYQSNEITYQELQSKFGMDLGTYLAKRLPEREAQQFFVKEKEKMYIHSPLFPNVKEGLSQLAEQFQLGIVTNQQKQLVEKVMQHHEIIPYFDKIITKDDVRKGKPSPEPIHLAIEKLSANLEHTILVGDTLFDSQAATAAGIPYILLDHYAHQDNTRGHMFPKLLDYLTPKKEAQYEQ</sequence>
<evidence type="ECO:0000256" key="2">
    <source>
        <dbReference type="ARBA" id="ARBA00022842"/>
    </source>
</evidence>
<dbReference type="PANTHER" id="PTHR43434:SF1">
    <property type="entry name" value="PHOSPHOGLYCOLATE PHOSPHATASE"/>
    <property type="match status" value="1"/>
</dbReference>
<keyword evidence="4" id="KW-1185">Reference proteome</keyword>
<dbReference type="Proteomes" id="UP001597451">
    <property type="component" value="Unassembled WGS sequence"/>
</dbReference>
<dbReference type="Pfam" id="PF13419">
    <property type="entry name" value="HAD_2"/>
    <property type="match status" value="1"/>
</dbReference>
<keyword evidence="2" id="KW-0460">Magnesium</keyword>
<dbReference type="EC" id="3.-.-.-" evidence="3"/>
<accession>A0ABW5PY82</accession>
<evidence type="ECO:0000313" key="3">
    <source>
        <dbReference type="EMBL" id="MFD2628110.1"/>
    </source>
</evidence>
<dbReference type="InterPro" id="IPR006439">
    <property type="entry name" value="HAD-SF_hydro_IA"/>
</dbReference>
<dbReference type="InterPro" id="IPR041492">
    <property type="entry name" value="HAD_2"/>
</dbReference>
<name>A0ABW5PY82_9BACI</name>
<dbReference type="InterPro" id="IPR023198">
    <property type="entry name" value="PGP-like_dom2"/>
</dbReference>
<dbReference type="NCBIfam" id="TIGR01509">
    <property type="entry name" value="HAD-SF-IA-v3"/>
    <property type="match status" value="1"/>
</dbReference>
<dbReference type="RefSeq" id="WP_379560797.1">
    <property type="nucleotide sequence ID" value="NZ_JBHUMX010000011.1"/>
</dbReference>
<keyword evidence="1 3" id="KW-0378">Hydrolase</keyword>
<dbReference type="SUPFAM" id="SSF56784">
    <property type="entry name" value="HAD-like"/>
    <property type="match status" value="1"/>
</dbReference>
<organism evidence="3 4">
    <name type="scientific">Oceanobacillus kapialis</name>
    <dbReference type="NCBI Taxonomy" id="481353"/>
    <lineage>
        <taxon>Bacteria</taxon>
        <taxon>Bacillati</taxon>
        <taxon>Bacillota</taxon>
        <taxon>Bacilli</taxon>
        <taxon>Bacillales</taxon>
        <taxon>Bacillaceae</taxon>
        <taxon>Oceanobacillus</taxon>
    </lineage>
</organism>
<dbReference type="InterPro" id="IPR036412">
    <property type="entry name" value="HAD-like_sf"/>
</dbReference>
<dbReference type="PANTHER" id="PTHR43434">
    <property type="entry name" value="PHOSPHOGLYCOLATE PHOSPHATASE"/>
    <property type="match status" value="1"/>
</dbReference>
<dbReference type="SFLD" id="SFLDS00003">
    <property type="entry name" value="Haloacid_Dehalogenase"/>
    <property type="match status" value="1"/>
</dbReference>
<dbReference type="Gene3D" id="3.40.50.1000">
    <property type="entry name" value="HAD superfamily/HAD-like"/>
    <property type="match status" value="1"/>
</dbReference>
<dbReference type="Gene3D" id="1.10.150.240">
    <property type="entry name" value="Putative phosphatase, domain 2"/>
    <property type="match status" value="1"/>
</dbReference>
<dbReference type="SFLD" id="SFLDG01129">
    <property type="entry name" value="C1.5:_HAD__Beta-PGM__Phosphata"/>
    <property type="match status" value="1"/>
</dbReference>
<comment type="caution">
    <text evidence="3">The sequence shown here is derived from an EMBL/GenBank/DDBJ whole genome shotgun (WGS) entry which is preliminary data.</text>
</comment>
<dbReference type="InterPro" id="IPR050155">
    <property type="entry name" value="HAD-like_hydrolase_sf"/>
</dbReference>
<gene>
    <name evidence="3" type="ORF">ACFSUN_04855</name>
</gene>